<evidence type="ECO:0000313" key="2">
    <source>
        <dbReference type="Proteomes" id="UP000266340"/>
    </source>
</evidence>
<gene>
    <name evidence="1" type="ORF">D3H35_18190</name>
</gene>
<accession>A0A398CIQ2</accession>
<organism evidence="1 2">
    <name type="scientific">Cohnella faecalis</name>
    <dbReference type="NCBI Taxonomy" id="2315694"/>
    <lineage>
        <taxon>Bacteria</taxon>
        <taxon>Bacillati</taxon>
        <taxon>Bacillota</taxon>
        <taxon>Bacilli</taxon>
        <taxon>Bacillales</taxon>
        <taxon>Paenibacillaceae</taxon>
        <taxon>Cohnella</taxon>
    </lineage>
</organism>
<keyword evidence="2" id="KW-1185">Reference proteome</keyword>
<dbReference type="OrthoDB" id="2680195at2"/>
<proteinExistence type="predicted"/>
<reference evidence="1 2" key="1">
    <citation type="submission" date="2018-09" db="EMBL/GenBank/DDBJ databases">
        <title>Cohnella cavernae sp. nov., isolated from a karst cave.</title>
        <authorList>
            <person name="Zhu H."/>
        </authorList>
    </citation>
    <scope>NUCLEOTIDE SEQUENCE [LARGE SCALE GENOMIC DNA]</scope>
    <source>
        <strain evidence="1 2">K2E09-144</strain>
    </source>
</reference>
<dbReference type="RefSeq" id="WP_119150651.1">
    <property type="nucleotide sequence ID" value="NZ_JBHSOV010000026.1"/>
</dbReference>
<sequence length="168" mass="17544">MAMTIGIFDRESDVAEAIRLLREAGLEQGDIRVVVKNAESARWLVSETDVPIEELTAIRAAGQKESAADGIESDTIVLPAAIMGTTTGTFGYGYVGGAAAYGTIVGGLDGDDEVRTTEILRNIGVSDEAAGQCGVALNEGSYLLLAESGEEAQAEQLLRHAGAKDIRS</sequence>
<name>A0A398CIQ2_9BACL</name>
<comment type="caution">
    <text evidence="1">The sequence shown here is derived from an EMBL/GenBank/DDBJ whole genome shotgun (WGS) entry which is preliminary data.</text>
</comment>
<evidence type="ECO:0000313" key="1">
    <source>
        <dbReference type="EMBL" id="RIE02613.1"/>
    </source>
</evidence>
<protein>
    <submittedName>
        <fullName evidence="1">Uncharacterized protein</fullName>
    </submittedName>
</protein>
<dbReference type="AlphaFoldDB" id="A0A398CIQ2"/>
<dbReference type="EMBL" id="QXJM01000039">
    <property type="protein sequence ID" value="RIE02613.1"/>
    <property type="molecule type" value="Genomic_DNA"/>
</dbReference>
<dbReference type="Proteomes" id="UP000266340">
    <property type="component" value="Unassembled WGS sequence"/>
</dbReference>